<feature type="transmembrane region" description="Helical" evidence="1">
    <location>
        <begin position="115"/>
        <end position="148"/>
    </location>
</feature>
<feature type="transmembrane region" description="Helical" evidence="1">
    <location>
        <begin position="66"/>
        <end position="94"/>
    </location>
</feature>
<feature type="transmembrane region" description="Helical" evidence="1">
    <location>
        <begin position="247"/>
        <end position="267"/>
    </location>
</feature>
<dbReference type="RefSeq" id="WP_105184945.1">
    <property type="nucleotide sequence ID" value="NZ_BAAAGO010000066.1"/>
</dbReference>
<feature type="transmembrane region" description="Helical" evidence="1">
    <location>
        <begin position="196"/>
        <end position="213"/>
    </location>
</feature>
<sequence>MSAARGWLRLLGSELRLIIGRRRNQVGLGVLFGLVVMVGIVLKVSAMRHPRSPSGDLIAAVAGNGIFLGFAALSIEIALFLPLAISVLAGDAIAGEANQGTLRYLLVAPVGRARLVLVKATSLAIGALIGAVVVATAGVLTGAVLFGIGPPTSLSGSQLGVADGLWRLLLAALYLAAGLAALAMIGLFISTLTEQPIAATVATAMVGTLFWILDSVPQLDWLHPWLLVDRWLAFVDLLRDPPFTDRIVAGLWVDLAYAAVFLTLAWLRLRTKDVTS</sequence>
<dbReference type="Proteomes" id="UP000238164">
    <property type="component" value="Chromosome 1"/>
</dbReference>
<organism evidence="2 3">
    <name type="scientific">Micropruina glycogenica</name>
    <dbReference type="NCBI Taxonomy" id="75385"/>
    <lineage>
        <taxon>Bacteria</taxon>
        <taxon>Bacillati</taxon>
        <taxon>Actinomycetota</taxon>
        <taxon>Actinomycetes</taxon>
        <taxon>Propionibacteriales</taxon>
        <taxon>Nocardioidaceae</taxon>
        <taxon>Micropruina</taxon>
    </lineage>
</organism>
<feature type="transmembrane region" description="Helical" evidence="1">
    <location>
        <begin position="168"/>
        <end position="189"/>
    </location>
</feature>
<proteinExistence type="predicted"/>
<dbReference type="PANTHER" id="PTHR37305">
    <property type="entry name" value="INTEGRAL MEMBRANE PROTEIN-RELATED"/>
    <property type="match status" value="1"/>
</dbReference>
<evidence type="ECO:0000256" key="1">
    <source>
        <dbReference type="SAM" id="Phobius"/>
    </source>
</evidence>
<dbReference type="PANTHER" id="PTHR37305:SF1">
    <property type="entry name" value="MEMBRANE PROTEIN"/>
    <property type="match status" value="1"/>
</dbReference>
<gene>
    <name evidence="2" type="ORF">MPLG2_0760</name>
</gene>
<keyword evidence="1" id="KW-0472">Membrane</keyword>
<evidence type="ECO:0000313" key="2">
    <source>
        <dbReference type="EMBL" id="SPD85796.1"/>
    </source>
</evidence>
<dbReference type="EMBL" id="LT985188">
    <property type="protein sequence ID" value="SPD85796.1"/>
    <property type="molecule type" value="Genomic_DNA"/>
</dbReference>
<evidence type="ECO:0000313" key="3">
    <source>
        <dbReference type="Proteomes" id="UP000238164"/>
    </source>
</evidence>
<accession>A0A2N9JEI8</accession>
<dbReference type="Pfam" id="PF12730">
    <property type="entry name" value="ABC2_membrane_4"/>
    <property type="match status" value="1"/>
</dbReference>
<reference evidence="2 3" key="1">
    <citation type="submission" date="2018-02" db="EMBL/GenBank/DDBJ databases">
        <authorList>
            <person name="Cohen D.B."/>
            <person name="Kent A.D."/>
        </authorList>
    </citation>
    <scope>NUCLEOTIDE SEQUENCE [LARGE SCALE GENOMIC DNA]</scope>
    <source>
        <strain evidence="2">1</strain>
    </source>
</reference>
<protein>
    <submittedName>
        <fullName evidence="2">ABC transporter permease</fullName>
    </submittedName>
</protein>
<keyword evidence="1" id="KW-1133">Transmembrane helix</keyword>
<keyword evidence="1" id="KW-0812">Transmembrane</keyword>
<dbReference type="OrthoDB" id="3217553at2"/>
<dbReference type="KEGG" id="mgg:MPLG2_0760"/>
<dbReference type="AlphaFoldDB" id="A0A2N9JEI8"/>
<name>A0A2N9JEI8_9ACTN</name>
<keyword evidence="3" id="KW-1185">Reference proteome</keyword>
<feature type="transmembrane region" description="Helical" evidence="1">
    <location>
        <begin position="26"/>
        <end position="46"/>
    </location>
</feature>